<proteinExistence type="predicted"/>
<dbReference type="Gene3D" id="2.160.20.120">
    <property type="match status" value="1"/>
</dbReference>
<dbReference type="Proteomes" id="UP000005438">
    <property type="component" value="Chromosome"/>
</dbReference>
<dbReference type="AlphaFoldDB" id="G8TPB6"/>
<gene>
    <name evidence="2" type="ordered locus">Niako_0324</name>
</gene>
<name>G8TPB6_NIAKG</name>
<feature type="domain" description="Putative auto-transporter adhesin head GIN" evidence="1">
    <location>
        <begin position="37"/>
        <end position="219"/>
    </location>
</feature>
<evidence type="ECO:0000313" key="2">
    <source>
        <dbReference type="EMBL" id="AEV96722.1"/>
    </source>
</evidence>
<reference evidence="2 3" key="1">
    <citation type="submission" date="2011-12" db="EMBL/GenBank/DDBJ databases">
        <title>The complete genome of Niastella koreensis GR20-10.</title>
        <authorList>
            <consortium name="US DOE Joint Genome Institute (JGI-PGF)"/>
            <person name="Lucas S."/>
            <person name="Han J."/>
            <person name="Lapidus A."/>
            <person name="Bruce D."/>
            <person name="Goodwin L."/>
            <person name="Pitluck S."/>
            <person name="Peters L."/>
            <person name="Kyrpides N."/>
            <person name="Mavromatis K."/>
            <person name="Ivanova N."/>
            <person name="Mikhailova N."/>
            <person name="Davenport K."/>
            <person name="Saunders E."/>
            <person name="Detter J.C."/>
            <person name="Tapia R."/>
            <person name="Han C."/>
            <person name="Land M."/>
            <person name="Hauser L."/>
            <person name="Markowitz V."/>
            <person name="Cheng J.-F."/>
            <person name="Hugenholtz P."/>
            <person name="Woyke T."/>
            <person name="Wu D."/>
            <person name="Tindall B."/>
            <person name="Pomrenke H."/>
            <person name="Brambilla E."/>
            <person name="Klenk H.-P."/>
            <person name="Eisen J.A."/>
        </authorList>
    </citation>
    <scope>NUCLEOTIDE SEQUENCE [LARGE SCALE GENOMIC DNA]</scope>
    <source>
        <strain evidence="3">DSM 17620 / KACC 11465 / NBRC 106392 / GR20-10</strain>
    </source>
</reference>
<sequence>MKKQLLTPILLLINIMAFSQDKIIYDANAEKREVTGFQSIRVSDGIDLYLSQGTEEGVVVSATEINQRDKMHTVVENGELKIYLSGGGFNWKGRKFKAYVSVKMLNKLRAFGGSDIIVQGELKLDKLSLELAGGSDFNGQVAVTDLTVDQNGGSDVHMKGSVVNLRIDAHGGSNFKAEELVAEYAIIDVSGGSDAIVTVNKEMAAEASGGSDVKYKGHPVIKYKSATGGGSVKNVDKTLSI</sequence>
<accession>G8TPB6</accession>
<protein>
    <recommendedName>
        <fullName evidence="1">Putative auto-transporter adhesin head GIN domain-containing protein</fullName>
    </recommendedName>
</protein>
<organism evidence="2 3">
    <name type="scientific">Niastella koreensis (strain DSM 17620 / KACC 11465 / NBRC 106392 / GR20-10)</name>
    <dbReference type="NCBI Taxonomy" id="700598"/>
    <lineage>
        <taxon>Bacteria</taxon>
        <taxon>Pseudomonadati</taxon>
        <taxon>Bacteroidota</taxon>
        <taxon>Chitinophagia</taxon>
        <taxon>Chitinophagales</taxon>
        <taxon>Chitinophagaceae</taxon>
        <taxon>Niastella</taxon>
    </lineage>
</organism>
<dbReference type="HOGENOM" id="CLU_072746_4_2_10"/>
<evidence type="ECO:0000259" key="1">
    <source>
        <dbReference type="Pfam" id="PF10988"/>
    </source>
</evidence>
<dbReference type="STRING" id="700598.Niako_0324"/>
<dbReference type="Pfam" id="PF10988">
    <property type="entry name" value="DUF2807"/>
    <property type="match status" value="1"/>
</dbReference>
<dbReference type="KEGG" id="nko:Niako_0324"/>
<dbReference type="RefSeq" id="WP_014216636.1">
    <property type="nucleotide sequence ID" value="NC_016609.1"/>
</dbReference>
<evidence type="ECO:0000313" key="3">
    <source>
        <dbReference type="Proteomes" id="UP000005438"/>
    </source>
</evidence>
<dbReference type="eggNOG" id="COG3595">
    <property type="taxonomic scope" value="Bacteria"/>
</dbReference>
<dbReference type="OrthoDB" id="877489at2"/>
<dbReference type="InterPro" id="IPR021255">
    <property type="entry name" value="DUF2807"/>
</dbReference>
<dbReference type="EMBL" id="CP003178">
    <property type="protein sequence ID" value="AEV96722.1"/>
    <property type="molecule type" value="Genomic_DNA"/>
</dbReference>